<evidence type="ECO:0000313" key="3">
    <source>
        <dbReference type="Proteomes" id="UP001422759"/>
    </source>
</evidence>
<sequence>MSARNTPAKQDLPPPGATRRTSNAVGLPPDWSPLDDYDPKASRRLTRVVPQAYEGCSCARCRTLLAATSGAGLDPQISEVER</sequence>
<evidence type="ECO:0000313" key="2">
    <source>
        <dbReference type="EMBL" id="GAA2142090.1"/>
    </source>
</evidence>
<name>A0ABN2ZGZ1_9ACTN</name>
<feature type="region of interest" description="Disordered" evidence="1">
    <location>
        <begin position="1"/>
        <end position="40"/>
    </location>
</feature>
<evidence type="ECO:0000256" key="1">
    <source>
        <dbReference type="SAM" id="MobiDB-lite"/>
    </source>
</evidence>
<dbReference type="Proteomes" id="UP001422759">
    <property type="component" value="Unassembled WGS sequence"/>
</dbReference>
<reference evidence="2 3" key="1">
    <citation type="journal article" date="2019" name="Int. J. Syst. Evol. Microbiol.">
        <title>The Global Catalogue of Microorganisms (GCM) 10K type strain sequencing project: providing services to taxonomists for standard genome sequencing and annotation.</title>
        <authorList>
            <consortium name="The Broad Institute Genomics Platform"/>
            <consortium name="The Broad Institute Genome Sequencing Center for Infectious Disease"/>
            <person name="Wu L."/>
            <person name="Ma J."/>
        </authorList>
    </citation>
    <scope>NUCLEOTIDE SEQUENCE [LARGE SCALE GENOMIC DNA]</scope>
    <source>
        <strain evidence="2 3">JCM 14560</strain>
    </source>
</reference>
<keyword evidence="3" id="KW-1185">Reference proteome</keyword>
<dbReference type="EMBL" id="BAAANT010000012">
    <property type="protein sequence ID" value="GAA2142090.1"/>
    <property type="molecule type" value="Genomic_DNA"/>
</dbReference>
<protein>
    <submittedName>
        <fullName evidence="2">Uncharacterized protein</fullName>
    </submittedName>
</protein>
<accession>A0ABN2ZGZ1</accession>
<proteinExistence type="predicted"/>
<organism evidence="2 3">
    <name type="scientific">Kitasatospora kazusensis</name>
    <dbReference type="NCBI Taxonomy" id="407974"/>
    <lineage>
        <taxon>Bacteria</taxon>
        <taxon>Bacillati</taxon>
        <taxon>Actinomycetota</taxon>
        <taxon>Actinomycetes</taxon>
        <taxon>Kitasatosporales</taxon>
        <taxon>Streptomycetaceae</taxon>
        <taxon>Kitasatospora</taxon>
    </lineage>
</organism>
<gene>
    <name evidence="2" type="ORF">GCM10009760_26890</name>
</gene>
<comment type="caution">
    <text evidence="2">The sequence shown here is derived from an EMBL/GenBank/DDBJ whole genome shotgun (WGS) entry which is preliminary data.</text>
</comment>